<dbReference type="Proteomes" id="UP000244880">
    <property type="component" value="Unassembled WGS sequence"/>
</dbReference>
<dbReference type="AlphaFoldDB" id="A0A2R8BPK8"/>
<keyword evidence="1 4" id="KW-0349">Heme</keyword>
<evidence type="ECO:0000256" key="4">
    <source>
        <dbReference type="PROSITE-ProRule" id="PRU00433"/>
    </source>
</evidence>
<evidence type="ECO:0000256" key="3">
    <source>
        <dbReference type="ARBA" id="ARBA00023004"/>
    </source>
</evidence>
<evidence type="ECO:0000259" key="6">
    <source>
        <dbReference type="PROSITE" id="PS51007"/>
    </source>
</evidence>
<dbReference type="GO" id="GO:0009055">
    <property type="term" value="F:electron transfer activity"/>
    <property type="evidence" value="ECO:0007669"/>
    <property type="project" value="InterPro"/>
</dbReference>
<sequence length="142" mass="14768">MTVRTVIIASVCTAFLGACTQTPSHSAAAFASETVARGKTIYGQECAQCHGTAGEGGGPASLGLGAAPPDLVGLKMRNGGQVPRAFVRKYVLGLTEENDLAGPMPDFARVGLRHVYPKGGADGEVLEADFESLLDYLETIQQ</sequence>
<proteinExistence type="predicted"/>
<reference evidence="7 8" key="1">
    <citation type="submission" date="2018-03" db="EMBL/GenBank/DDBJ databases">
        <authorList>
            <person name="Keele B.F."/>
        </authorList>
    </citation>
    <scope>NUCLEOTIDE SEQUENCE [LARGE SCALE GENOMIC DNA]</scope>
    <source>
        <strain evidence="7 8">CECT 8599</strain>
    </source>
</reference>
<gene>
    <name evidence="7" type="ORF">ASD8599_04010</name>
</gene>
<feature type="chain" id="PRO_5015353640" description="Cytochrome c domain-containing protein" evidence="5">
    <location>
        <begin position="21"/>
        <end position="142"/>
    </location>
</feature>
<dbReference type="Pfam" id="PF00034">
    <property type="entry name" value="Cytochrom_C"/>
    <property type="match status" value="1"/>
</dbReference>
<feature type="signal peptide" evidence="5">
    <location>
        <begin position="1"/>
        <end position="20"/>
    </location>
</feature>
<evidence type="ECO:0000256" key="1">
    <source>
        <dbReference type="ARBA" id="ARBA00022617"/>
    </source>
</evidence>
<dbReference type="InterPro" id="IPR009056">
    <property type="entry name" value="Cyt_c-like_dom"/>
</dbReference>
<dbReference type="OrthoDB" id="335174at2"/>
<dbReference type="GO" id="GO:0046872">
    <property type="term" value="F:metal ion binding"/>
    <property type="evidence" value="ECO:0007669"/>
    <property type="project" value="UniProtKB-KW"/>
</dbReference>
<dbReference type="InterPro" id="IPR036909">
    <property type="entry name" value="Cyt_c-like_dom_sf"/>
</dbReference>
<accession>A0A2R8BPK8</accession>
<evidence type="ECO:0000313" key="7">
    <source>
        <dbReference type="EMBL" id="SPH27544.1"/>
    </source>
</evidence>
<feature type="domain" description="Cytochrome c" evidence="6">
    <location>
        <begin position="33"/>
        <end position="141"/>
    </location>
</feature>
<keyword evidence="3 4" id="KW-0408">Iron</keyword>
<keyword evidence="2 4" id="KW-0479">Metal-binding</keyword>
<keyword evidence="8" id="KW-1185">Reference proteome</keyword>
<dbReference type="EMBL" id="OMOR01000003">
    <property type="protein sequence ID" value="SPH27544.1"/>
    <property type="molecule type" value="Genomic_DNA"/>
</dbReference>
<keyword evidence="5" id="KW-0732">Signal</keyword>
<evidence type="ECO:0000256" key="5">
    <source>
        <dbReference type="SAM" id="SignalP"/>
    </source>
</evidence>
<dbReference type="PROSITE" id="PS51257">
    <property type="entry name" value="PROKAR_LIPOPROTEIN"/>
    <property type="match status" value="1"/>
</dbReference>
<organism evidence="7 8">
    <name type="scientific">Ascidiaceihabitans donghaensis</name>
    <dbReference type="NCBI Taxonomy" id="1510460"/>
    <lineage>
        <taxon>Bacteria</taxon>
        <taxon>Pseudomonadati</taxon>
        <taxon>Pseudomonadota</taxon>
        <taxon>Alphaproteobacteria</taxon>
        <taxon>Rhodobacterales</taxon>
        <taxon>Paracoccaceae</taxon>
        <taxon>Ascidiaceihabitans</taxon>
    </lineage>
</organism>
<evidence type="ECO:0000256" key="2">
    <source>
        <dbReference type="ARBA" id="ARBA00022723"/>
    </source>
</evidence>
<name>A0A2R8BPK8_9RHOB</name>
<dbReference type="GO" id="GO:0020037">
    <property type="term" value="F:heme binding"/>
    <property type="evidence" value="ECO:0007669"/>
    <property type="project" value="InterPro"/>
</dbReference>
<evidence type="ECO:0000313" key="8">
    <source>
        <dbReference type="Proteomes" id="UP000244880"/>
    </source>
</evidence>
<dbReference type="Gene3D" id="1.10.760.10">
    <property type="entry name" value="Cytochrome c-like domain"/>
    <property type="match status" value="1"/>
</dbReference>
<protein>
    <recommendedName>
        <fullName evidence="6">Cytochrome c domain-containing protein</fullName>
    </recommendedName>
</protein>
<dbReference type="SUPFAM" id="SSF46626">
    <property type="entry name" value="Cytochrome c"/>
    <property type="match status" value="1"/>
</dbReference>
<dbReference type="PROSITE" id="PS51007">
    <property type="entry name" value="CYTC"/>
    <property type="match status" value="1"/>
</dbReference>
<dbReference type="RefSeq" id="WP_108830485.1">
    <property type="nucleotide sequence ID" value="NZ_OMOR01000003.1"/>
</dbReference>